<sequence>MDNANLLPPAPDCTARCKSSAHADLVLSSITKGTVPEVQTYCRYTCHNFWSVTDPIGRTALHVAASLGKAELVRWLLEQCHADVDARDRESGWTALHRAVFYGQLHCAKVLLQHGASIATSDYEGLTPVDLAVRDRMPYIEYAPSDPCEVYVWGSNKNFTLGLASEQSPKDPEVLESFRRDGVSVQKVEMQKFHSVFLTNAGDVYVCGHGLGGRLGLNSEKTTLSVTQLPLAKVNKGRCVDIASGQDHTVMLMEDGQVLTCGLNTCHQLGLIPPPPQVLSPRPLSMKFLKEKKAVGVCAAKCHTVIYTEDGVYTFGLNAGQLGHPKGERLQTTPRQISMLSHPDIKFSHVVSSDGAVVCATVKGDIYVCQEYKCRKIASKQLEIKQLSVVGGLIDDSGNTVSGGSGDGEKQALKVAMLTKSGKLYLWQSSSLTLTRCLFNTYLQPKIVDVCLSTKNIALVSKDGEGYLGTLAPKKEVKKVSENSPLLKKTSLPPSSACSMVKLLEWKECEHISLKKLHSVNRATRITCSCSGESFAVLQSNPKVGLLYEPNVMYSEFQSHMMQLLESADCGDVVHDIIVKVKGNSYPLHRYILASRSEYFQKVIGEIGQSGVHAIDNVTVKAFEEVLCFIYTNSCNVLESESARVVVGLSNKYSLGKRITAAFLKEVHDASKKLGVHSLKDCLSKASIKNNAVVLGTLPPITKYRFFRNKFDTLCDVVLVSSDGTSFPCHRCILVARLEYFNSMLSFGWIEHSRSQLSLPIPSKVLDVILEFLYTDDVPKLKHCRDIEFVCQVLVSADQLLATRLRQMCEAALGDMMTLKNVSDLLEVACMYNADQLKTLCVQFMCINLPAILECSLDSLSDDAAMDLASCYKGMVPAMSRRVITPYMGDPSKEEIENVQKDYGALFDHAEFMVTSTPDTKGKARRRSAPRKVSESSAPSGLSTSPVITTEEPHVSASGCGDLVKQASDSAVRPVVLAKPYRQLSTVENPPTKMTQGRARTLSEGGTSSPPAVSAFMFPSLGEVMADKEGLKSPKDGKHIEAVRPMVKLSQKQRKQMKGTAPVNILAPKPAPPSNCPWFQNAPQPSQASSPPNLGLTEASTHCTFPSPSSPPVEVPRMIDILRFEEQKVQNLEKVKPKALHIINMEDKAIEELLKFYNAEDNPEERITACRVLPEAYAAPVWKKKY</sequence>
<dbReference type="InterPro" id="IPR002110">
    <property type="entry name" value="Ankyrin_rpt"/>
</dbReference>
<dbReference type="InterPro" id="IPR000408">
    <property type="entry name" value="Reg_chr_condens"/>
</dbReference>
<dbReference type="InterPro" id="IPR000210">
    <property type="entry name" value="BTB/POZ_dom"/>
</dbReference>
<dbReference type="InterPro" id="IPR009091">
    <property type="entry name" value="RCC1/BLIP-II"/>
</dbReference>
<name>A0A131XK08_9ACAR</name>
<dbReference type="InterPro" id="IPR036770">
    <property type="entry name" value="Ankyrin_rpt-contain_sf"/>
</dbReference>
<keyword evidence="5" id="KW-0800">Toxin</keyword>
<feature type="repeat" description="ANK" evidence="7">
    <location>
        <begin position="91"/>
        <end position="123"/>
    </location>
</feature>
<evidence type="ECO:0000259" key="10">
    <source>
        <dbReference type="PROSITE" id="PS50097"/>
    </source>
</evidence>
<dbReference type="Pfam" id="PF13540">
    <property type="entry name" value="RCC1_2"/>
    <property type="match status" value="1"/>
</dbReference>
<reference evidence="11" key="1">
    <citation type="journal article" date="2017" name="Ticks Tick Borne Dis.">
        <title>An insight into the sialome of Hyalomma excavatum.</title>
        <authorList>
            <person name="Ribeiro J.M."/>
            <person name="Slovak M."/>
            <person name="Francischetti I.M."/>
        </authorList>
    </citation>
    <scope>NUCLEOTIDE SEQUENCE</scope>
    <source>
        <strain evidence="11">Samish</strain>
        <tissue evidence="11">Salivary glands</tissue>
    </source>
</reference>
<evidence type="ECO:0000256" key="7">
    <source>
        <dbReference type="PROSITE-ProRule" id="PRU00023"/>
    </source>
</evidence>
<keyword evidence="4" id="KW-0677">Repeat</keyword>
<dbReference type="AlphaFoldDB" id="A0A131XK08"/>
<dbReference type="InterPro" id="IPR051625">
    <property type="entry name" value="Signaling_Regulatory_Domain"/>
</dbReference>
<dbReference type="SMART" id="SM00225">
    <property type="entry name" value="BTB"/>
    <property type="match status" value="2"/>
</dbReference>
<proteinExistence type="evidence at transcript level"/>
<feature type="repeat" description="RCC1" evidence="8">
    <location>
        <begin position="148"/>
        <end position="201"/>
    </location>
</feature>
<feature type="repeat" description="RCC1" evidence="8">
    <location>
        <begin position="202"/>
        <end position="255"/>
    </location>
</feature>
<evidence type="ECO:0000256" key="9">
    <source>
        <dbReference type="SAM" id="MobiDB-lite"/>
    </source>
</evidence>
<dbReference type="SUPFAM" id="SSF48403">
    <property type="entry name" value="Ankyrin repeat"/>
    <property type="match status" value="1"/>
</dbReference>
<dbReference type="GO" id="GO:0006887">
    <property type="term" value="P:exocytosis"/>
    <property type="evidence" value="ECO:0007669"/>
    <property type="project" value="UniProtKB-KW"/>
</dbReference>
<evidence type="ECO:0000256" key="3">
    <source>
        <dbReference type="ARBA" id="ARBA00022537"/>
    </source>
</evidence>
<dbReference type="PANTHER" id="PTHR22872:SF2">
    <property type="entry name" value="INHIBITOR OF BRUTON TYROSINE KINASE"/>
    <property type="match status" value="1"/>
</dbReference>
<evidence type="ECO:0000256" key="5">
    <source>
        <dbReference type="ARBA" id="ARBA00023028"/>
    </source>
</evidence>
<feature type="repeat" description="RCC1" evidence="8">
    <location>
        <begin position="256"/>
        <end position="310"/>
    </location>
</feature>
<dbReference type="PROSITE" id="PS50097">
    <property type="entry name" value="BTB"/>
    <property type="match status" value="2"/>
</dbReference>
<dbReference type="SUPFAM" id="SSF50985">
    <property type="entry name" value="RCC1/BLIP-II"/>
    <property type="match status" value="1"/>
</dbReference>
<dbReference type="PROSITE" id="PS50088">
    <property type="entry name" value="ANK_REPEAT"/>
    <property type="match status" value="2"/>
</dbReference>
<dbReference type="PRINTS" id="PR01415">
    <property type="entry name" value="ANKYRIN"/>
</dbReference>
<dbReference type="PROSITE" id="PS00626">
    <property type="entry name" value="RCC1_2"/>
    <property type="match status" value="1"/>
</dbReference>
<dbReference type="SMART" id="SM00248">
    <property type="entry name" value="ANK"/>
    <property type="match status" value="2"/>
</dbReference>
<dbReference type="Gene3D" id="1.25.40.20">
    <property type="entry name" value="Ankyrin repeat-containing domain"/>
    <property type="match status" value="1"/>
</dbReference>
<accession>A0A131XK08</accession>
<evidence type="ECO:0000313" key="11">
    <source>
        <dbReference type="EMBL" id="JAP66897.1"/>
    </source>
</evidence>
<keyword evidence="6" id="KW-0472">Membrane</keyword>
<feature type="region of interest" description="Disordered" evidence="9">
    <location>
        <begin position="917"/>
        <end position="961"/>
    </location>
</feature>
<feature type="compositionally biased region" description="Polar residues" evidence="9">
    <location>
        <begin position="935"/>
        <end position="948"/>
    </location>
</feature>
<evidence type="ECO:0000256" key="6">
    <source>
        <dbReference type="ARBA" id="ARBA00023298"/>
    </source>
</evidence>
<evidence type="ECO:0000256" key="4">
    <source>
        <dbReference type="ARBA" id="ARBA00022737"/>
    </source>
</evidence>
<protein>
    <recommendedName>
        <fullName evidence="10">BTB domain-containing protein</fullName>
    </recommendedName>
</protein>
<dbReference type="SUPFAM" id="SSF54695">
    <property type="entry name" value="POZ domain"/>
    <property type="match status" value="2"/>
</dbReference>
<feature type="region of interest" description="Disordered" evidence="9">
    <location>
        <begin position="987"/>
        <end position="1012"/>
    </location>
</feature>
<feature type="repeat" description="ANK" evidence="7">
    <location>
        <begin position="56"/>
        <end position="89"/>
    </location>
</feature>
<dbReference type="PROSITE" id="PS50012">
    <property type="entry name" value="RCC1_3"/>
    <property type="match status" value="3"/>
</dbReference>
<dbReference type="Gene3D" id="2.130.10.30">
    <property type="entry name" value="Regulator of chromosome condensation 1/beta-lactamase-inhibitor protein II"/>
    <property type="match status" value="1"/>
</dbReference>
<dbReference type="PRINTS" id="PR00633">
    <property type="entry name" value="RCCNDNSATION"/>
</dbReference>
<dbReference type="Gene3D" id="3.30.710.10">
    <property type="entry name" value="Potassium Channel Kv1.1, Chain A"/>
    <property type="match status" value="2"/>
</dbReference>
<dbReference type="GO" id="GO:0044231">
    <property type="term" value="C:host cell presynaptic membrane"/>
    <property type="evidence" value="ECO:0007669"/>
    <property type="project" value="UniProtKB-KW"/>
</dbReference>
<dbReference type="EMBL" id="GEFH01001684">
    <property type="protein sequence ID" value="JAP66897.1"/>
    <property type="molecule type" value="mRNA"/>
</dbReference>
<keyword evidence="5" id="KW-0528">Neurotoxin</keyword>
<dbReference type="Pfam" id="PF12796">
    <property type="entry name" value="Ank_2"/>
    <property type="match status" value="1"/>
</dbReference>
<dbReference type="InterPro" id="IPR011333">
    <property type="entry name" value="SKP1/BTB/POZ_sf"/>
</dbReference>
<dbReference type="PANTHER" id="PTHR22872">
    <property type="entry name" value="BTK-BINDING PROTEIN-RELATED"/>
    <property type="match status" value="1"/>
</dbReference>
<dbReference type="CDD" id="cd18500">
    <property type="entry name" value="BACK_IBtk"/>
    <property type="match status" value="1"/>
</dbReference>
<evidence type="ECO:0000256" key="1">
    <source>
        <dbReference type="ARBA" id="ARBA00004175"/>
    </source>
</evidence>
<feature type="domain" description="BTB" evidence="10">
    <location>
        <begin position="715"/>
        <end position="782"/>
    </location>
</feature>
<organism evidence="11">
    <name type="scientific">Hyalomma excavatum</name>
    <dbReference type="NCBI Taxonomy" id="257692"/>
    <lineage>
        <taxon>Eukaryota</taxon>
        <taxon>Metazoa</taxon>
        <taxon>Ecdysozoa</taxon>
        <taxon>Arthropoda</taxon>
        <taxon>Chelicerata</taxon>
        <taxon>Arachnida</taxon>
        <taxon>Acari</taxon>
        <taxon>Parasitiformes</taxon>
        <taxon>Ixodida</taxon>
        <taxon>Ixodoidea</taxon>
        <taxon>Ixodidae</taxon>
        <taxon>Hyalomminae</taxon>
        <taxon>Hyalomma</taxon>
    </lineage>
</organism>
<keyword evidence="5" id="KW-0638">Presynaptic neurotoxin</keyword>
<keyword evidence="7" id="KW-0040">ANK repeat</keyword>
<comment type="subcellular location">
    <subcellularLocation>
        <location evidence="1">Target cell membrane</location>
    </subcellularLocation>
</comment>
<evidence type="ECO:0000256" key="2">
    <source>
        <dbReference type="ARBA" id="ARBA00022483"/>
    </source>
</evidence>
<keyword evidence="6" id="KW-1053">Target membrane</keyword>
<evidence type="ECO:0000256" key="8">
    <source>
        <dbReference type="PROSITE-ProRule" id="PRU00235"/>
    </source>
</evidence>
<dbReference type="PROSITE" id="PS50297">
    <property type="entry name" value="ANK_REP_REGION"/>
    <property type="match status" value="2"/>
</dbReference>
<keyword evidence="3" id="KW-1052">Target cell membrane</keyword>
<dbReference type="GO" id="GO:0044218">
    <property type="term" value="C:other organism cell membrane"/>
    <property type="evidence" value="ECO:0007669"/>
    <property type="project" value="UniProtKB-KW"/>
</dbReference>
<dbReference type="Pfam" id="PF00651">
    <property type="entry name" value="BTB"/>
    <property type="match status" value="2"/>
</dbReference>
<feature type="domain" description="BTB" evidence="10">
    <location>
        <begin position="575"/>
        <end position="639"/>
    </location>
</feature>
<keyword evidence="2" id="KW-0268">Exocytosis</keyword>